<dbReference type="GO" id="GO:0003677">
    <property type="term" value="F:DNA binding"/>
    <property type="evidence" value="ECO:0007669"/>
    <property type="project" value="UniProtKB-KW"/>
</dbReference>
<feature type="region of interest" description="Disordered" evidence="12">
    <location>
        <begin position="492"/>
        <end position="567"/>
    </location>
</feature>
<name>A0A7K6AZL6_UPUEP</name>
<keyword evidence="9" id="KW-0539">Nucleus</keyword>
<keyword evidence="7" id="KW-0238">DNA-binding</keyword>
<evidence type="ECO:0000256" key="2">
    <source>
        <dbReference type="ARBA" id="ARBA00004496"/>
    </source>
</evidence>
<dbReference type="InterPro" id="IPR027417">
    <property type="entry name" value="P-loop_NTPase"/>
</dbReference>
<dbReference type="PANTHER" id="PTHR32121">
    <property type="entry name" value="PCNA-INTERACTING PARTNER"/>
    <property type="match status" value="1"/>
</dbReference>
<organism evidence="13 14">
    <name type="scientific">Upupa epops</name>
    <name type="common">Eurasian hoopoe</name>
    <dbReference type="NCBI Taxonomy" id="57439"/>
    <lineage>
        <taxon>Eukaryota</taxon>
        <taxon>Metazoa</taxon>
        <taxon>Chordata</taxon>
        <taxon>Craniata</taxon>
        <taxon>Vertebrata</taxon>
        <taxon>Euteleostomi</taxon>
        <taxon>Archelosauria</taxon>
        <taxon>Archosauria</taxon>
        <taxon>Dinosauria</taxon>
        <taxon>Saurischia</taxon>
        <taxon>Theropoda</taxon>
        <taxon>Coelurosauria</taxon>
        <taxon>Aves</taxon>
        <taxon>Neognathae</taxon>
        <taxon>Neoaves</taxon>
        <taxon>Telluraves</taxon>
        <taxon>Coraciimorphae</taxon>
        <taxon>Bucerotiformes</taxon>
        <taxon>Upupidae</taxon>
        <taxon>Upupa</taxon>
    </lineage>
</organism>
<dbReference type="GO" id="GO:0000785">
    <property type="term" value="C:chromatin"/>
    <property type="evidence" value="ECO:0007669"/>
    <property type="project" value="TreeGrafter"/>
</dbReference>
<feature type="region of interest" description="Disordered" evidence="12">
    <location>
        <begin position="441"/>
        <end position="467"/>
    </location>
</feature>
<evidence type="ECO:0000256" key="11">
    <source>
        <dbReference type="ARBA" id="ARBA00032731"/>
    </source>
</evidence>
<comment type="similarity">
    <text evidence="3">Belongs to the PARI family.</text>
</comment>
<evidence type="ECO:0000256" key="7">
    <source>
        <dbReference type="ARBA" id="ARBA00023125"/>
    </source>
</evidence>
<feature type="compositionally biased region" description="Polar residues" evidence="12">
    <location>
        <begin position="514"/>
        <end position="523"/>
    </location>
</feature>
<feature type="non-terminal residue" evidence="13">
    <location>
        <position position="1"/>
    </location>
</feature>
<keyword evidence="6" id="KW-0227">DNA damage</keyword>
<keyword evidence="14" id="KW-1185">Reference proteome</keyword>
<evidence type="ECO:0000256" key="12">
    <source>
        <dbReference type="SAM" id="MobiDB-lite"/>
    </source>
</evidence>
<evidence type="ECO:0000256" key="5">
    <source>
        <dbReference type="ARBA" id="ARBA00022490"/>
    </source>
</evidence>
<dbReference type="GO" id="GO:0006281">
    <property type="term" value="P:DNA repair"/>
    <property type="evidence" value="ECO:0007669"/>
    <property type="project" value="UniProtKB-KW"/>
</dbReference>
<comment type="subcellular location">
    <subcellularLocation>
        <location evidence="2">Cytoplasm</location>
    </subcellularLocation>
    <subcellularLocation>
        <location evidence="1">Nucleus</location>
    </subcellularLocation>
</comment>
<keyword evidence="8" id="KW-0234">DNA repair</keyword>
<evidence type="ECO:0000256" key="10">
    <source>
        <dbReference type="ARBA" id="ARBA00031632"/>
    </source>
</evidence>
<dbReference type="AlphaFoldDB" id="A0A7K6AZL6"/>
<dbReference type="InterPro" id="IPR038932">
    <property type="entry name" value="PARPBP"/>
</dbReference>
<dbReference type="PANTHER" id="PTHR32121:SF0">
    <property type="entry name" value="PCNA-INTERACTING PARTNER"/>
    <property type="match status" value="1"/>
</dbReference>
<evidence type="ECO:0000313" key="13">
    <source>
        <dbReference type="EMBL" id="NWU95443.1"/>
    </source>
</evidence>
<dbReference type="Proteomes" id="UP000544127">
    <property type="component" value="Unassembled WGS sequence"/>
</dbReference>
<evidence type="ECO:0000313" key="14">
    <source>
        <dbReference type="Proteomes" id="UP000544127"/>
    </source>
</evidence>
<protein>
    <recommendedName>
        <fullName evidence="4">PCNA-interacting partner</fullName>
    </recommendedName>
    <alternativeName>
        <fullName evidence="10">PARP-1 binding protein</fullName>
    </alternativeName>
    <alternativeName>
        <fullName evidence="11">PARP1-binding protein</fullName>
    </alternativeName>
</protein>
<accession>A0A7K6AZL6</accession>
<evidence type="ECO:0000256" key="4">
    <source>
        <dbReference type="ARBA" id="ARBA00014320"/>
    </source>
</evidence>
<dbReference type="FunFam" id="1.10.486.10:FF:000004">
    <property type="entry name" value="PCNA-interacting partner isoform X3"/>
    <property type="match status" value="1"/>
</dbReference>
<evidence type="ECO:0000256" key="6">
    <source>
        <dbReference type="ARBA" id="ARBA00022763"/>
    </source>
</evidence>
<evidence type="ECO:0000256" key="1">
    <source>
        <dbReference type="ARBA" id="ARBA00004123"/>
    </source>
</evidence>
<gene>
    <name evidence="13" type="primary">Parpbp</name>
    <name evidence="13" type="ORF">UPUEPO_R09027</name>
</gene>
<proteinExistence type="inferred from homology"/>
<evidence type="ECO:0000256" key="9">
    <source>
        <dbReference type="ARBA" id="ARBA00023242"/>
    </source>
</evidence>
<reference evidence="13 14" key="1">
    <citation type="submission" date="2019-09" db="EMBL/GenBank/DDBJ databases">
        <title>Bird 10,000 Genomes (B10K) Project - Family phase.</title>
        <authorList>
            <person name="Zhang G."/>
        </authorList>
    </citation>
    <scope>NUCLEOTIDE SEQUENCE [LARGE SCALE GENOMIC DNA]</scope>
    <source>
        <strain evidence="13">B10K-DU-012-37</strain>
    </source>
</reference>
<sequence length="583" mass="63966">MIAVQQAVLDSIKCFRRQWPLFSNSERTTVCGADCMLVALQLAMAEVNKQLHGDFAVSLSEVLETWKYFLHDKLGLSYESMKEPKDYAGVKRAYCAFLARSSMLDLIDVCQQCRRLQLLPEEEPLDAAQLLAFLSGITNAQDSTEPLPSAPPPSVNGQGQEHAKVTVLARKCVCSYLSLLVNSRDDLALAHVLNVPDRGLGREAFTDLKHASRETGMSILLMATSFIRTMELGGRGCASSLLDPVRAHAEGLSDFIHFIDKLQEIVGETLNPRLAGGRILSAVKMHLIKGRSSGDPFCQAVEEVVRELDLKITNIINSQEEGLTASAPGVSPARVMRLLLILLAFGCVVLEALLHTVTPKQLQGLAVVWQICGLRRLTNLGRLGVHCHFTVYRNPSKEKAPQSKNSPCVICSCEHVKLIPGCCLQMKQSSIKSQFACTYKTDPSERRCSGSNRAPARRDPAPESRAKARCATEGGSPCLDVPVLATISENVHQTRSYRETGKRSCQPRRKSSRSEQMALNNGTVICDGEGEPAWQKNAKRPKASSSSGKRRDSEADGTRKARAAVGRNRLIAGQAKITRFFRL</sequence>
<feature type="non-terminal residue" evidence="13">
    <location>
        <position position="583"/>
    </location>
</feature>
<feature type="compositionally biased region" description="Basic and acidic residues" evidence="12">
    <location>
        <begin position="549"/>
        <end position="559"/>
    </location>
</feature>
<dbReference type="OrthoDB" id="6427080at2759"/>
<dbReference type="Gene3D" id="1.10.486.10">
    <property type="entry name" value="PCRA, domain 4"/>
    <property type="match status" value="1"/>
</dbReference>
<keyword evidence="5" id="KW-0963">Cytoplasm</keyword>
<dbReference type="SUPFAM" id="SSF52540">
    <property type="entry name" value="P-loop containing nucleoside triphosphate hydrolases"/>
    <property type="match status" value="1"/>
</dbReference>
<feature type="compositionally biased region" description="Basic and acidic residues" evidence="12">
    <location>
        <begin position="456"/>
        <end position="466"/>
    </location>
</feature>
<evidence type="ECO:0000256" key="3">
    <source>
        <dbReference type="ARBA" id="ARBA00009135"/>
    </source>
</evidence>
<evidence type="ECO:0000256" key="8">
    <source>
        <dbReference type="ARBA" id="ARBA00023204"/>
    </source>
</evidence>
<dbReference type="GO" id="GO:0005634">
    <property type="term" value="C:nucleus"/>
    <property type="evidence" value="ECO:0007669"/>
    <property type="project" value="UniProtKB-SubCell"/>
</dbReference>
<dbReference type="GO" id="GO:2000042">
    <property type="term" value="P:negative regulation of double-strand break repair via homologous recombination"/>
    <property type="evidence" value="ECO:0007669"/>
    <property type="project" value="InterPro"/>
</dbReference>
<comment type="caution">
    <text evidence="13">The sequence shown here is derived from an EMBL/GenBank/DDBJ whole genome shotgun (WGS) entry which is preliminary data.</text>
</comment>
<dbReference type="EMBL" id="VZRI01007439">
    <property type="protein sequence ID" value="NWU95443.1"/>
    <property type="molecule type" value="Genomic_DNA"/>
</dbReference>
<dbReference type="GO" id="GO:0005737">
    <property type="term" value="C:cytoplasm"/>
    <property type="evidence" value="ECO:0007669"/>
    <property type="project" value="UniProtKB-SubCell"/>
</dbReference>